<dbReference type="EC" id="3.5.1.28" evidence="2"/>
<evidence type="ECO:0000256" key="2">
    <source>
        <dbReference type="ARBA" id="ARBA00011901"/>
    </source>
</evidence>
<keyword evidence="4" id="KW-0961">Cell wall biogenesis/degradation</keyword>
<dbReference type="EMBL" id="AQQW01000004">
    <property type="protein sequence ID" value="ETW13111.1"/>
    <property type="molecule type" value="Genomic_DNA"/>
</dbReference>
<dbReference type="SUPFAM" id="SSF55846">
    <property type="entry name" value="N-acetylmuramoyl-L-alanine amidase-like"/>
    <property type="match status" value="1"/>
</dbReference>
<evidence type="ECO:0000256" key="1">
    <source>
        <dbReference type="ARBA" id="ARBA00001561"/>
    </source>
</evidence>
<dbReference type="SMART" id="SM00644">
    <property type="entry name" value="Ami_2"/>
    <property type="match status" value="1"/>
</dbReference>
<dbReference type="eggNOG" id="COG3023">
    <property type="taxonomic scope" value="Bacteria"/>
</dbReference>
<name>W4HLX0_9RHOB</name>
<dbReference type="GO" id="GO:0019867">
    <property type="term" value="C:outer membrane"/>
    <property type="evidence" value="ECO:0007669"/>
    <property type="project" value="TreeGrafter"/>
</dbReference>
<gene>
    <name evidence="6" type="ORF">ATO8_07866</name>
</gene>
<dbReference type="PATRIC" id="fig|1317118.6.peg.1632"/>
<evidence type="ECO:0000259" key="5">
    <source>
        <dbReference type="SMART" id="SM00644"/>
    </source>
</evidence>
<dbReference type="GO" id="GO:0009253">
    <property type="term" value="P:peptidoglycan catabolic process"/>
    <property type="evidence" value="ECO:0007669"/>
    <property type="project" value="InterPro"/>
</dbReference>
<dbReference type="InterPro" id="IPR051206">
    <property type="entry name" value="NAMLAA_amidase_2"/>
</dbReference>
<evidence type="ECO:0000256" key="3">
    <source>
        <dbReference type="ARBA" id="ARBA00022801"/>
    </source>
</evidence>
<accession>W4HLX0</accession>
<feature type="domain" description="N-acetylmuramoyl-L-alanine amidase" evidence="5">
    <location>
        <begin position="19"/>
        <end position="152"/>
    </location>
</feature>
<evidence type="ECO:0000256" key="4">
    <source>
        <dbReference type="ARBA" id="ARBA00023316"/>
    </source>
</evidence>
<organism evidence="6 7">
    <name type="scientific">Roseivivax marinus</name>
    <dbReference type="NCBI Taxonomy" id="1379903"/>
    <lineage>
        <taxon>Bacteria</taxon>
        <taxon>Pseudomonadati</taxon>
        <taxon>Pseudomonadota</taxon>
        <taxon>Alphaproteobacteria</taxon>
        <taxon>Rhodobacterales</taxon>
        <taxon>Roseobacteraceae</taxon>
        <taxon>Roseivivax</taxon>
    </lineage>
</organism>
<dbReference type="AlphaFoldDB" id="W4HLX0"/>
<evidence type="ECO:0000313" key="6">
    <source>
        <dbReference type="EMBL" id="ETW13111.1"/>
    </source>
</evidence>
<dbReference type="PANTHER" id="PTHR30417:SF1">
    <property type="entry name" value="N-ACETYLMURAMOYL-L-ALANINE AMIDASE AMID"/>
    <property type="match status" value="1"/>
</dbReference>
<reference evidence="6 7" key="1">
    <citation type="journal article" date="2014" name="Antonie Van Leeuwenhoek">
        <title>Roseivivax atlanticus sp. nov., isolated from surface seawater of the Atlantic Ocean.</title>
        <authorList>
            <person name="Li G."/>
            <person name="Lai Q."/>
            <person name="Liu X."/>
            <person name="Sun F."/>
            <person name="Shao Z."/>
        </authorList>
    </citation>
    <scope>NUCLEOTIDE SEQUENCE [LARGE SCALE GENOMIC DNA]</scope>
    <source>
        <strain evidence="6 7">22II-s10s</strain>
    </source>
</reference>
<dbReference type="Proteomes" id="UP000019063">
    <property type="component" value="Unassembled WGS sequence"/>
</dbReference>
<dbReference type="Pfam" id="PF01510">
    <property type="entry name" value="Amidase_2"/>
    <property type="match status" value="1"/>
</dbReference>
<dbReference type="Gene3D" id="3.40.80.10">
    <property type="entry name" value="Peptidoglycan recognition protein-like"/>
    <property type="match status" value="1"/>
</dbReference>
<dbReference type="GO" id="GO:0009254">
    <property type="term" value="P:peptidoglycan turnover"/>
    <property type="evidence" value="ECO:0007669"/>
    <property type="project" value="TreeGrafter"/>
</dbReference>
<sequence length="232" mass="25150">MEPGALPARTRLIPVPHPSPNFGARRGGAVPDHVVLHYTAMTTCDAALARLCDAEAGVSAHYLVSETGRVWQMVDEAERAWHAGAGAWGEITDVNSRSIGIELANTGAHPFPEPQMVALEVLLEGIFDRWDVTAGRVIGHSDMAIGRKVDPGPRFDWRRLARRGLAVLPETGRADPGDLAADLHRIGYRWNSGQEDIALAAFRLRVRPWATGEADDTDRALAADMAARWPAG</sequence>
<dbReference type="InterPro" id="IPR002502">
    <property type="entry name" value="Amidase_domain"/>
</dbReference>
<evidence type="ECO:0000313" key="7">
    <source>
        <dbReference type="Proteomes" id="UP000019063"/>
    </source>
</evidence>
<comment type="caution">
    <text evidence="6">The sequence shown here is derived from an EMBL/GenBank/DDBJ whole genome shotgun (WGS) entry which is preliminary data.</text>
</comment>
<dbReference type="InterPro" id="IPR036505">
    <property type="entry name" value="Amidase/PGRP_sf"/>
</dbReference>
<keyword evidence="7" id="KW-1185">Reference proteome</keyword>
<dbReference type="STRING" id="1379903.ATO8_07866"/>
<dbReference type="PANTHER" id="PTHR30417">
    <property type="entry name" value="N-ACETYLMURAMOYL-L-ALANINE AMIDASE AMID"/>
    <property type="match status" value="1"/>
</dbReference>
<dbReference type="GO" id="GO:0008745">
    <property type="term" value="F:N-acetylmuramoyl-L-alanine amidase activity"/>
    <property type="evidence" value="ECO:0007669"/>
    <property type="project" value="UniProtKB-EC"/>
</dbReference>
<keyword evidence="3" id="KW-0378">Hydrolase</keyword>
<protein>
    <recommendedName>
        <fullName evidence="2">N-acetylmuramoyl-L-alanine amidase</fullName>
        <ecNumber evidence="2">3.5.1.28</ecNumber>
    </recommendedName>
</protein>
<comment type="catalytic activity">
    <reaction evidence="1">
        <text>Hydrolyzes the link between N-acetylmuramoyl residues and L-amino acid residues in certain cell-wall glycopeptides.</text>
        <dbReference type="EC" id="3.5.1.28"/>
    </reaction>
</comment>
<dbReference type="GO" id="GO:0071555">
    <property type="term" value="P:cell wall organization"/>
    <property type="evidence" value="ECO:0007669"/>
    <property type="project" value="UniProtKB-KW"/>
</dbReference>
<dbReference type="CDD" id="cd06583">
    <property type="entry name" value="PGRP"/>
    <property type="match status" value="1"/>
</dbReference>
<proteinExistence type="predicted"/>